<dbReference type="PANTHER" id="PTHR30595">
    <property type="entry name" value="GLPR-RELATED TRANSCRIPTIONAL REPRESSOR"/>
    <property type="match status" value="1"/>
</dbReference>
<dbReference type="Pfam" id="PF04326">
    <property type="entry name" value="SLFN_AlbA_2"/>
    <property type="match status" value="1"/>
</dbReference>
<organism evidence="3 4">
    <name type="scientific">Runella defluvii</name>
    <dbReference type="NCBI Taxonomy" id="370973"/>
    <lineage>
        <taxon>Bacteria</taxon>
        <taxon>Pseudomonadati</taxon>
        <taxon>Bacteroidota</taxon>
        <taxon>Cytophagia</taxon>
        <taxon>Cytophagales</taxon>
        <taxon>Spirosomataceae</taxon>
        <taxon>Runella</taxon>
    </lineage>
</organism>
<name>A0A7W5ZKC5_9BACT</name>
<evidence type="ECO:0000313" key="3">
    <source>
        <dbReference type="EMBL" id="MBB3838671.1"/>
    </source>
</evidence>
<feature type="region of interest" description="Disordered" evidence="1">
    <location>
        <begin position="1"/>
        <end position="24"/>
    </location>
</feature>
<dbReference type="Gene3D" id="3.30.950.30">
    <property type="entry name" value="Schlafen, AAA domain"/>
    <property type="match status" value="1"/>
</dbReference>
<gene>
    <name evidence="3" type="ORF">FHS57_002677</name>
</gene>
<evidence type="ECO:0000259" key="2">
    <source>
        <dbReference type="Pfam" id="PF04326"/>
    </source>
</evidence>
<proteinExistence type="predicted"/>
<dbReference type="PANTHER" id="PTHR30595:SF6">
    <property type="entry name" value="SCHLAFEN ALBA-2 DOMAIN-CONTAINING PROTEIN"/>
    <property type="match status" value="1"/>
</dbReference>
<comment type="caution">
    <text evidence="3">The sequence shown here is derived from an EMBL/GenBank/DDBJ whole genome shotgun (WGS) entry which is preliminary data.</text>
</comment>
<sequence length="276" mass="31184">MSSFSVPQKNNVQALGTSSGNSSFSQHIRSSEFRPFPMDYKTLRELVRQGEGKHIEFKLKTNHPEKIVREIVAFANSGGGYLFIGVGDDRSIKGLKYADEDEYLLVRAIEKYCSPGIEYEIERIPIGEERDVLVFTILPSPKRPHYVLQPAEVTVATVKPSPKTPPQKSNKNASSSTNLVKKTYIRVADRSIQASWEMREILRRQDDDRNVKFQYGDKERKLMQHLDQHQSVTVADFASVAGISRNIASKTLVLLVLANVLDVHPDETVDRFTVHA</sequence>
<protein>
    <submittedName>
        <fullName evidence="3">Putative HTH transcriptional regulator</fullName>
    </submittedName>
</protein>
<dbReference type="InterPro" id="IPR038461">
    <property type="entry name" value="Schlafen_AlbA_2_dom_sf"/>
</dbReference>
<evidence type="ECO:0000313" key="4">
    <source>
        <dbReference type="Proteomes" id="UP000541352"/>
    </source>
</evidence>
<dbReference type="EMBL" id="JACIBY010000005">
    <property type="protein sequence ID" value="MBB3838671.1"/>
    <property type="molecule type" value="Genomic_DNA"/>
</dbReference>
<feature type="domain" description="Schlafen AlbA-2" evidence="2">
    <location>
        <begin position="51"/>
        <end position="194"/>
    </location>
</feature>
<dbReference type="Proteomes" id="UP000541352">
    <property type="component" value="Unassembled WGS sequence"/>
</dbReference>
<evidence type="ECO:0000256" key="1">
    <source>
        <dbReference type="SAM" id="MobiDB-lite"/>
    </source>
</evidence>
<dbReference type="InterPro" id="IPR007421">
    <property type="entry name" value="Schlafen_AlbA_2_dom"/>
</dbReference>
<dbReference type="AlphaFoldDB" id="A0A7W5ZKC5"/>
<accession>A0A7W5ZKC5</accession>
<reference evidence="3 4" key="1">
    <citation type="submission" date="2020-08" db="EMBL/GenBank/DDBJ databases">
        <title>Genomic Encyclopedia of Type Strains, Phase IV (KMG-IV): sequencing the most valuable type-strain genomes for metagenomic binning, comparative biology and taxonomic classification.</title>
        <authorList>
            <person name="Goeker M."/>
        </authorList>
    </citation>
    <scope>NUCLEOTIDE SEQUENCE [LARGE SCALE GENOMIC DNA]</scope>
    <source>
        <strain evidence="3 4">DSM 17976</strain>
    </source>
</reference>
<keyword evidence="4" id="KW-1185">Reference proteome</keyword>